<dbReference type="Gene3D" id="3.30.565.10">
    <property type="entry name" value="Histidine kinase-like ATPase, C-terminal domain"/>
    <property type="match status" value="1"/>
</dbReference>
<gene>
    <name evidence="6" type="ORF">BA177_07330</name>
</gene>
<keyword evidence="7" id="KW-1185">Reference proteome</keyword>
<dbReference type="InterPro" id="IPR003661">
    <property type="entry name" value="HisK_dim/P_dom"/>
</dbReference>
<dbReference type="GO" id="GO:0000155">
    <property type="term" value="F:phosphorelay sensor kinase activity"/>
    <property type="evidence" value="ECO:0007669"/>
    <property type="project" value="InterPro"/>
</dbReference>
<organism evidence="6 7">
    <name type="scientific">Woeseia oceani</name>
    <dbReference type="NCBI Taxonomy" id="1548547"/>
    <lineage>
        <taxon>Bacteria</taxon>
        <taxon>Pseudomonadati</taxon>
        <taxon>Pseudomonadota</taxon>
        <taxon>Gammaproteobacteria</taxon>
        <taxon>Woeseiales</taxon>
        <taxon>Woeseiaceae</taxon>
        <taxon>Woeseia</taxon>
    </lineage>
</organism>
<name>A0A193LEZ7_9GAMM</name>
<dbReference type="SMART" id="SM00387">
    <property type="entry name" value="HATPase_c"/>
    <property type="match status" value="1"/>
</dbReference>
<dbReference type="PANTHER" id="PTHR43065">
    <property type="entry name" value="SENSOR HISTIDINE KINASE"/>
    <property type="match status" value="1"/>
</dbReference>
<feature type="coiled-coil region" evidence="4">
    <location>
        <begin position="15"/>
        <end position="49"/>
    </location>
</feature>
<dbReference type="PRINTS" id="PR00344">
    <property type="entry name" value="BCTRLSENSOR"/>
</dbReference>
<evidence type="ECO:0000256" key="3">
    <source>
        <dbReference type="ARBA" id="ARBA00022553"/>
    </source>
</evidence>
<dbReference type="EC" id="2.7.13.3" evidence="2"/>
<reference evidence="6 7" key="1">
    <citation type="submission" date="2016-06" db="EMBL/GenBank/DDBJ databases">
        <title>Complete genome sequence of a deep-branching marine Gamma Proteobacterium Woeseia oceani type strain XK5.</title>
        <authorList>
            <person name="Mu D."/>
            <person name="Du Z."/>
        </authorList>
    </citation>
    <scope>NUCLEOTIDE SEQUENCE [LARGE SCALE GENOMIC DNA]</scope>
    <source>
        <strain evidence="6 7">XK5</strain>
    </source>
</reference>
<dbReference type="PANTHER" id="PTHR43065:SF29">
    <property type="entry name" value="SENSOR PROTEIN KINASE FLES"/>
    <property type="match status" value="1"/>
</dbReference>
<dbReference type="CDD" id="cd00082">
    <property type="entry name" value="HisKA"/>
    <property type="match status" value="1"/>
</dbReference>
<dbReference type="SUPFAM" id="SSF47384">
    <property type="entry name" value="Homodimeric domain of signal transducing histidine kinase"/>
    <property type="match status" value="1"/>
</dbReference>
<dbReference type="InterPro" id="IPR036890">
    <property type="entry name" value="HATPase_C_sf"/>
</dbReference>
<dbReference type="PROSITE" id="PS50109">
    <property type="entry name" value="HIS_KIN"/>
    <property type="match status" value="1"/>
</dbReference>
<dbReference type="SUPFAM" id="SSF55785">
    <property type="entry name" value="PYP-like sensor domain (PAS domain)"/>
    <property type="match status" value="1"/>
</dbReference>
<dbReference type="KEGG" id="woc:BA177_07330"/>
<proteinExistence type="predicted"/>
<dbReference type="InterPro" id="IPR036097">
    <property type="entry name" value="HisK_dim/P_sf"/>
</dbReference>
<evidence type="ECO:0000256" key="2">
    <source>
        <dbReference type="ARBA" id="ARBA00012438"/>
    </source>
</evidence>
<dbReference type="Gene3D" id="1.10.287.130">
    <property type="match status" value="1"/>
</dbReference>
<dbReference type="CDD" id="cd00075">
    <property type="entry name" value="HATPase"/>
    <property type="match status" value="1"/>
</dbReference>
<dbReference type="InterPro" id="IPR000014">
    <property type="entry name" value="PAS"/>
</dbReference>
<keyword evidence="3" id="KW-0597">Phosphoprotein</keyword>
<dbReference type="InterPro" id="IPR035965">
    <property type="entry name" value="PAS-like_dom_sf"/>
</dbReference>
<keyword evidence="4" id="KW-0175">Coiled coil</keyword>
<dbReference type="InterPro" id="IPR004358">
    <property type="entry name" value="Sig_transdc_His_kin-like_C"/>
</dbReference>
<dbReference type="STRING" id="1548547.BA177_07330"/>
<dbReference type="Pfam" id="PF02518">
    <property type="entry name" value="HATPase_c"/>
    <property type="match status" value="1"/>
</dbReference>
<dbReference type="InterPro" id="IPR005467">
    <property type="entry name" value="His_kinase_dom"/>
</dbReference>
<dbReference type="RefSeq" id="WP_068614866.1">
    <property type="nucleotide sequence ID" value="NZ_CP016268.1"/>
</dbReference>
<comment type="catalytic activity">
    <reaction evidence="1">
        <text>ATP + protein L-histidine = ADP + protein N-phospho-L-histidine.</text>
        <dbReference type="EC" id="2.7.13.3"/>
    </reaction>
</comment>
<evidence type="ECO:0000313" key="7">
    <source>
        <dbReference type="Proteomes" id="UP000092695"/>
    </source>
</evidence>
<sequence>MIASVTNAATLESAFNAFNEQSALLESSYRELQQQVASLTARLDEAQSARHRELLAKERLSEQLANTLEALPGAVVVLDCHGVISECNAEAARLLNQPLLDRPWSEVAKREFAPVDNADGELQLHDGRVLSLQRRRLGRDLGEILLLTDVSETRRMTEMLARQQRLSAIGEMTARLAHQIRTPLASALLYASQMSPGDCSDASPGGKVVARLRELDRMVADMLQFASGSNQDDEGIDVALLLADVAETGSLPMEAASRVAVNIADSNLRIAGNRGALKGALLNLLDNALIASGDEGRVDLGAWRDADRICLTVSDNGCGIPENELGRVFEPFFTTRPQGTGLGLAVVRSVVDAHQGEVVLESGSQGTTVSLCLPAAAIPSAQRAPERGFCHA</sequence>
<dbReference type="SMART" id="SM00091">
    <property type="entry name" value="PAS"/>
    <property type="match status" value="1"/>
</dbReference>
<evidence type="ECO:0000256" key="4">
    <source>
        <dbReference type="SAM" id="Coils"/>
    </source>
</evidence>
<dbReference type="AlphaFoldDB" id="A0A193LEZ7"/>
<dbReference type="SUPFAM" id="SSF55874">
    <property type="entry name" value="ATPase domain of HSP90 chaperone/DNA topoisomerase II/histidine kinase"/>
    <property type="match status" value="1"/>
</dbReference>
<dbReference type="Proteomes" id="UP000092695">
    <property type="component" value="Chromosome"/>
</dbReference>
<protein>
    <recommendedName>
        <fullName evidence="2">histidine kinase</fullName>
        <ecNumber evidence="2">2.7.13.3</ecNumber>
    </recommendedName>
</protein>
<evidence type="ECO:0000259" key="5">
    <source>
        <dbReference type="PROSITE" id="PS50109"/>
    </source>
</evidence>
<dbReference type="Pfam" id="PF00512">
    <property type="entry name" value="HisKA"/>
    <property type="match status" value="1"/>
</dbReference>
<dbReference type="CDD" id="cd00130">
    <property type="entry name" value="PAS"/>
    <property type="match status" value="1"/>
</dbReference>
<evidence type="ECO:0000256" key="1">
    <source>
        <dbReference type="ARBA" id="ARBA00000085"/>
    </source>
</evidence>
<accession>A0A193LEZ7</accession>
<feature type="domain" description="Histidine kinase" evidence="5">
    <location>
        <begin position="175"/>
        <end position="377"/>
    </location>
</feature>
<dbReference type="InterPro" id="IPR003594">
    <property type="entry name" value="HATPase_dom"/>
</dbReference>
<dbReference type="OrthoDB" id="9815750at2"/>
<evidence type="ECO:0000313" key="6">
    <source>
        <dbReference type="EMBL" id="ANO51043.1"/>
    </source>
</evidence>
<dbReference type="SMART" id="SM00388">
    <property type="entry name" value="HisKA"/>
    <property type="match status" value="1"/>
</dbReference>
<dbReference type="EMBL" id="CP016268">
    <property type="protein sequence ID" value="ANO51043.1"/>
    <property type="molecule type" value="Genomic_DNA"/>
</dbReference>